<evidence type="ECO:0000256" key="1">
    <source>
        <dbReference type="SAM" id="MobiDB-lite"/>
    </source>
</evidence>
<gene>
    <name evidence="2" type="ORF">EVAR_39839_1</name>
</gene>
<sequence>MTVDLAGSPQYLCTVSSSNIFELAKQGNIVTRIFELKIVNVQFNARNFAAVKFVTKASQWRKTGTRRREEGRPGERNNCAVWHSQPKMP</sequence>
<dbReference type="Proteomes" id="UP000299102">
    <property type="component" value="Unassembled WGS sequence"/>
</dbReference>
<reference evidence="2 3" key="1">
    <citation type="journal article" date="2019" name="Commun. Biol.">
        <title>The bagworm genome reveals a unique fibroin gene that provides high tensile strength.</title>
        <authorList>
            <person name="Kono N."/>
            <person name="Nakamura H."/>
            <person name="Ohtoshi R."/>
            <person name="Tomita M."/>
            <person name="Numata K."/>
            <person name="Arakawa K."/>
        </authorList>
    </citation>
    <scope>NUCLEOTIDE SEQUENCE [LARGE SCALE GENOMIC DNA]</scope>
</reference>
<evidence type="ECO:0000313" key="3">
    <source>
        <dbReference type="Proteomes" id="UP000299102"/>
    </source>
</evidence>
<accession>A0A4C1X9W7</accession>
<keyword evidence="3" id="KW-1185">Reference proteome</keyword>
<evidence type="ECO:0000313" key="2">
    <source>
        <dbReference type="EMBL" id="GBP59682.1"/>
    </source>
</evidence>
<protein>
    <submittedName>
        <fullName evidence="2">Uncharacterized protein</fullName>
    </submittedName>
</protein>
<feature type="compositionally biased region" description="Basic and acidic residues" evidence="1">
    <location>
        <begin position="66"/>
        <end position="75"/>
    </location>
</feature>
<name>A0A4C1X9W7_EUMVA</name>
<organism evidence="2 3">
    <name type="scientific">Eumeta variegata</name>
    <name type="common">Bagworm moth</name>
    <name type="synonym">Eumeta japonica</name>
    <dbReference type="NCBI Taxonomy" id="151549"/>
    <lineage>
        <taxon>Eukaryota</taxon>
        <taxon>Metazoa</taxon>
        <taxon>Ecdysozoa</taxon>
        <taxon>Arthropoda</taxon>
        <taxon>Hexapoda</taxon>
        <taxon>Insecta</taxon>
        <taxon>Pterygota</taxon>
        <taxon>Neoptera</taxon>
        <taxon>Endopterygota</taxon>
        <taxon>Lepidoptera</taxon>
        <taxon>Glossata</taxon>
        <taxon>Ditrysia</taxon>
        <taxon>Tineoidea</taxon>
        <taxon>Psychidae</taxon>
        <taxon>Oiketicinae</taxon>
        <taxon>Eumeta</taxon>
    </lineage>
</organism>
<dbReference type="AlphaFoldDB" id="A0A4C1X9W7"/>
<comment type="caution">
    <text evidence="2">The sequence shown here is derived from an EMBL/GenBank/DDBJ whole genome shotgun (WGS) entry which is preliminary data.</text>
</comment>
<proteinExistence type="predicted"/>
<feature type="region of interest" description="Disordered" evidence="1">
    <location>
        <begin position="63"/>
        <end position="89"/>
    </location>
</feature>
<dbReference type="EMBL" id="BGZK01000767">
    <property type="protein sequence ID" value="GBP59682.1"/>
    <property type="molecule type" value="Genomic_DNA"/>
</dbReference>